<keyword evidence="6" id="KW-0735">Signal-anchor</keyword>
<dbReference type="Pfam" id="PF00777">
    <property type="entry name" value="Glyco_transf_29"/>
    <property type="match status" value="2"/>
</dbReference>
<organism evidence="12">
    <name type="scientific">Oryza sativa subsp. japonica</name>
    <name type="common">Rice</name>
    <dbReference type="NCBI Taxonomy" id="39947"/>
    <lineage>
        <taxon>Eukaryota</taxon>
        <taxon>Viridiplantae</taxon>
        <taxon>Streptophyta</taxon>
        <taxon>Embryophyta</taxon>
        <taxon>Tracheophyta</taxon>
        <taxon>Spermatophyta</taxon>
        <taxon>Magnoliopsida</taxon>
        <taxon>Liliopsida</taxon>
        <taxon>Poales</taxon>
        <taxon>Poaceae</taxon>
        <taxon>BOP clade</taxon>
        <taxon>Oryzoideae</taxon>
        <taxon>Oryzeae</taxon>
        <taxon>Oryzinae</taxon>
        <taxon>Oryza</taxon>
        <taxon>Oryza sativa</taxon>
    </lineage>
</organism>
<keyword evidence="3" id="KW-0328">Glycosyltransferase</keyword>
<evidence type="ECO:0000256" key="5">
    <source>
        <dbReference type="ARBA" id="ARBA00022692"/>
    </source>
</evidence>
<dbReference type="AlphaFoldDB" id="B9GBX1"/>
<evidence type="ECO:0000256" key="6">
    <source>
        <dbReference type="ARBA" id="ARBA00022968"/>
    </source>
</evidence>
<feature type="chain" id="PRO_5002882010" evidence="11">
    <location>
        <begin position="22"/>
        <end position="320"/>
    </location>
</feature>
<dbReference type="InterPro" id="IPR001675">
    <property type="entry name" value="Glyco_trans_29"/>
</dbReference>
<name>B9GBX1_ORYSJ</name>
<evidence type="ECO:0000313" key="12">
    <source>
        <dbReference type="EMBL" id="EEE52778.1"/>
    </source>
</evidence>
<dbReference type="Proteomes" id="UP000007752">
    <property type="component" value="Chromosome 12"/>
</dbReference>
<accession>B9GBX1</accession>
<comment type="subcellular location">
    <subcellularLocation>
        <location evidence="1">Golgi apparatus membrane</location>
        <topology evidence="1">Single-pass type II membrane protein</topology>
    </subcellularLocation>
</comment>
<keyword evidence="9" id="KW-0472">Membrane</keyword>
<keyword evidence="10" id="KW-0325">Glycoprotein</keyword>
<evidence type="ECO:0000256" key="3">
    <source>
        <dbReference type="ARBA" id="ARBA00022676"/>
    </source>
</evidence>
<dbReference type="InterPro" id="IPR038578">
    <property type="entry name" value="GT29-like_sf"/>
</dbReference>
<comment type="similarity">
    <text evidence="2">Belongs to the glycosyltransferase 29 family.</text>
</comment>
<proteinExistence type="inferred from homology"/>
<keyword evidence="5" id="KW-0812">Transmembrane</keyword>
<keyword evidence="4" id="KW-0808">Transferase</keyword>
<dbReference type="GO" id="GO:0008373">
    <property type="term" value="F:sialyltransferase activity"/>
    <property type="evidence" value="ECO:0007669"/>
    <property type="project" value="InterPro"/>
</dbReference>
<evidence type="ECO:0000256" key="8">
    <source>
        <dbReference type="ARBA" id="ARBA00023034"/>
    </source>
</evidence>
<evidence type="ECO:0000256" key="2">
    <source>
        <dbReference type="ARBA" id="ARBA00006003"/>
    </source>
</evidence>
<evidence type="ECO:0000256" key="4">
    <source>
        <dbReference type="ARBA" id="ARBA00022679"/>
    </source>
</evidence>
<dbReference type="PANTHER" id="PTHR46779">
    <property type="entry name" value="BETA-1,6-GALACTOSYLTRANSFERASE GALT29A"/>
    <property type="match status" value="1"/>
</dbReference>
<feature type="signal peptide" evidence="11">
    <location>
        <begin position="1"/>
        <end position="21"/>
    </location>
</feature>
<dbReference type="PANTHER" id="PTHR46779:SF2">
    <property type="entry name" value="SIALYLTRANSFERASE-LIKE PROTEIN 2"/>
    <property type="match status" value="1"/>
</dbReference>
<evidence type="ECO:0000256" key="10">
    <source>
        <dbReference type="ARBA" id="ARBA00023180"/>
    </source>
</evidence>
<dbReference type="GO" id="GO:0000139">
    <property type="term" value="C:Golgi membrane"/>
    <property type="evidence" value="ECO:0007669"/>
    <property type="project" value="UniProtKB-SubCell"/>
</dbReference>
<protein>
    <submittedName>
        <fullName evidence="12">Uncharacterized protein</fullName>
    </submittedName>
</protein>
<evidence type="ECO:0000256" key="9">
    <source>
        <dbReference type="ARBA" id="ARBA00023136"/>
    </source>
</evidence>
<reference evidence="12" key="2">
    <citation type="submission" date="2008-12" db="EMBL/GenBank/DDBJ databases">
        <title>Improved gene annotation of the rice (Oryza sativa) genomes.</title>
        <authorList>
            <person name="Wang J."/>
            <person name="Li R."/>
            <person name="Fan W."/>
            <person name="Huang Q."/>
            <person name="Zhang J."/>
            <person name="Zhou Y."/>
            <person name="Hu Y."/>
            <person name="Zi S."/>
            <person name="Li J."/>
            <person name="Ni P."/>
            <person name="Zheng H."/>
            <person name="Zhang Y."/>
            <person name="Zhao M."/>
            <person name="Hao Q."/>
            <person name="McDermott J."/>
            <person name="Samudrala R."/>
            <person name="Kristiansen K."/>
            <person name="Wong G.K.-S."/>
        </authorList>
    </citation>
    <scope>NUCLEOTIDE SEQUENCE</scope>
</reference>
<dbReference type="EMBL" id="CM000149">
    <property type="protein sequence ID" value="EEE52778.1"/>
    <property type="molecule type" value="Genomic_DNA"/>
</dbReference>
<dbReference type="Gene3D" id="3.90.1480.20">
    <property type="entry name" value="Glycosyl transferase family 29"/>
    <property type="match status" value="2"/>
</dbReference>
<evidence type="ECO:0000256" key="11">
    <source>
        <dbReference type="SAM" id="SignalP"/>
    </source>
</evidence>
<keyword evidence="11" id="KW-0732">Signal</keyword>
<evidence type="ECO:0000256" key="7">
    <source>
        <dbReference type="ARBA" id="ARBA00022989"/>
    </source>
</evidence>
<sequence>MKRRHLPPVLVLLLLSILSLSFRRRLLVLQGPPSSSSSSRHPVGDPLLRRLAADDGAGSSQILAEAAALFANASISTFPSLGNHHRLLYLRMPYAFSPRAPPRPKTVARLRVPVDALPPDGKLLASFRASLGSFLAGRRRRGRGGNVAGVMRDLAGVLGRRYRTCAVVGNSGVLLGSGRGPQIDAHDLVIRLNNARVAGFAADVGVKTSLSFVNSNILHICAARNAITRAACGCHPYGGEVPHGDAVVMALGVCDEVSLFGFGKSPGAKHHYHTNQKKELDLHDYEAEYDFYGDLQARPAAVPFLDDAHGFTVPPVRLHW</sequence>
<gene>
    <name evidence="12" type="ORF">OsJ_35239</name>
</gene>
<evidence type="ECO:0000256" key="1">
    <source>
        <dbReference type="ARBA" id="ARBA00004323"/>
    </source>
</evidence>
<keyword evidence="7" id="KW-1133">Transmembrane helix</keyword>
<reference evidence="12" key="1">
    <citation type="journal article" date="2005" name="PLoS Biol.">
        <title>The genomes of Oryza sativa: a history of duplications.</title>
        <authorList>
            <person name="Yu J."/>
            <person name="Wang J."/>
            <person name="Lin W."/>
            <person name="Li S."/>
            <person name="Li H."/>
            <person name="Zhou J."/>
            <person name="Ni P."/>
            <person name="Dong W."/>
            <person name="Hu S."/>
            <person name="Zeng C."/>
            <person name="Zhang J."/>
            <person name="Zhang Y."/>
            <person name="Li R."/>
            <person name="Xu Z."/>
            <person name="Li S."/>
            <person name="Li X."/>
            <person name="Zheng H."/>
            <person name="Cong L."/>
            <person name="Lin L."/>
            <person name="Yin J."/>
            <person name="Geng J."/>
            <person name="Li G."/>
            <person name="Shi J."/>
            <person name="Liu J."/>
            <person name="Lv H."/>
            <person name="Li J."/>
            <person name="Wang J."/>
            <person name="Deng Y."/>
            <person name="Ran L."/>
            <person name="Shi X."/>
            <person name="Wang X."/>
            <person name="Wu Q."/>
            <person name="Li C."/>
            <person name="Ren X."/>
            <person name="Wang J."/>
            <person name="Wang X."/>
            <person name="Li D."/>
            <person name="Liu D."/>
            <person name="Zhang X."/>
            <person name="Ji Z."/>
            <person name="Zhao W."/>
            <person name="Sun Y."/>
            <person name="Zhang Z."/>
            <person name="Bao J."/>
            <person name="Han Y."/>
            <person name="Dong L."/>
            <person name="Ji J."/>
            <person name="Chen P."/>
            <person name="Wu S."/>
            <person name="Liu J."/>
            <person name="Xiao Y."/>
            <person name="Bu D."/>
            <person name="Tan J."/>
            <person name="Yang L."/>
            <person name="Ye C."/>
            <person name="Zhang J."/>
            <person name="Xu J."/>
            <person name="Zhou Y."/>
            <person name="Yu Y."/>
            <person name="Zhang B."/>
            <person name="Zhuang S."/>
            <person name="Wei H."/>
            <person name="Liu B."/>
            <person name="Lei M."/>
            <person name="Yu H."/>
            <person name="Li Y."/>
            <person name="Xu H."/>
            <person name="Wei S."/>
            <person name="He X."/>
            <person name="Fang L."/>
            <person name="Zhang Z."/>
            <person name="Zhang Y."/>
            <person name="Huang X."/>
            <person name="Su Z."/>
            <person name="Tong W."/>
            <person name="Li J."/>
            <person name="Tong Z."/>
            <person name="Li S."/>
            <person name="Ye J."/>
            <person name="Wang L."/>
            <person name="Fang L."/>
            <person name="Lei T."/>
            <person name="Chen C."/>
            <person name="Chen H."/>
            <person name="Xu Z."/>
            <person name="Li H."/>
            <person name="Huang H."/>
            <person name="Zhang F."/>
            <person name="Xu H."/>
            <person name="Li N."/>
            <person name="Zhao C."/>
            <person name="Li S."/>
            <person name="Dong L."/>
            <person name="Huang Y."/>
            <person name="Li L."/>
            <person name="Xi Y."/>
            <person name="Qi Q."/>
            <person name="Li W."/>
            <person name="Zhang B."/>
            <person name="Hu W."/>
            <person name="Zhang Y."/>
            <person name="Tian X."/>
            <person name="Jiao Y."/>
            <person name="Liang X."/>
            <person name="Jin J."/>
            <person name="Gao L."/>
            <person name="Zheng W."/>
            <person name="Hao B."/>
            <person name="Liu S."/>
            <person name="Wang W."/>
            <person name="Yuan L."/>
            <person name="Cao M."/>
            <person name="McDermott J."/>
            <person name="Samudrala R."/>
            <person name="Wang J."/>
            <person name="Wong G.K."/>
            <person name="Yang H."/>
        </authorList>
    </citation>
    <scope>NUCLEOTIDE SEQUENCE [LARGE SCALE GENOMIC DNA]</scope>
</reference>
<keyword evidence="8" id="KW-0333">Golgi apparatus</keyword>